<accession>A0A1T2KMW7</accession>
<reference evidence="2 3" key="1">
    <citation type="submission" date="2016-11" db="EMBL/GenBank/DDBJ databases">
        <title>Mixed transmission modes and dynamic genome evolution in an obligate animal-bacterial symbiosis.</title>
        <authorList>
            <person name="Russell S.L."/>
            <person name="Corbett-Detig R.B."/>
            <person name="Cavanaugh C.M."/>
        </authorList>
    </citation>
    <scope>NUCLEOTIDE SEQUENCE [LARGE SCALE GENOMIC DNA]</scope>
    <source>
        <strain evidence="2">Se-Cadez</strain>
    </source>
</reference>
<keyword evidence="3" id="KW-1185">Reference proteome</keyword>
<sequence length="63" mass="6973">MCKGLPSEQCAAENGCGWVDEYTRSDGRKVSGHCRTKSKGKQGAETKMEMKKENMAMEKEAKS</sequence>
<feature type="region of interest" description="Disordered" evidence="1">
    <location>
        <begin position="27"/>
        <end position="63"/>
    </location>
</feature>
<name>A0A1T2KMW7_9GAMM</name>
<proteinExistence type="predicted"/>
<organism evidence="2 3">
    <name type="scientific">Solemya velesiana gill symbiont</name>
    <dbReference type="NCBI Taxonomy" id="1918948"/>
    <lineage>
        <taxon>Bacteria</taxon>
        <taxon>Pseudomonadati</taxon>
        <taxon>Pseudomonadota</taxon>
        <taxon>Gammaproteobacteria</taxon>
        <taxon>sulfur-oxidizing symbionts</taxon>
    </lineage>
</organism>
<protein>
    <submittedName>
        <fullName evidence="2">Uncharacterized protein</fullName>
    </submittedName>
</protein>
<comment type="caution">
    <text evidence="2">The sequence shown here is derived from an EMBL/GenBank/DDBJ whole genome shotgun (WGS) entry which is preliminary data.</text>
</comment>
<dbReference type="Proteomes" id="UP000190896">
    <property type="component" value="Unassembled WGS sequence"/>
</dbReference>
<dbReference type="AlphaFoldDB" id="A0A1T2KMW7"/>
<feature type="compositionally biased region" description="Basic and acidic residues" evidence="1">
    <location>
        <begin position="42"/>
        <end position="63"/>
    </location>
</feature>
<gene>
    <name evidence="2" type="ORF">BOW51_12330</name>
</gene>
<evidence type="ECO:0000313" key="3">
    <source>
        <dbReference type="Proteomes" id="UP000190896"/>
    </source>
</evidence>
<dbReference type="EMBL" id="MPRJ01000119">
    <property type="protein sequence ID" value="OOZ34066.1"/>
    <property type="molecule type" value="Genomic_DNA"/>
</dbReference>
<evidence type="ECO:0000313" key="2">
    <source>
        <dbReference type="EMBL" id="OOZ34066.1"/>
    </source>
</evidence>
<evidence type="ECO:0000256" key="1">
    <source>
        <dbReference type="SAM" id="MobiDB-lite"/>
    </source>
</evidence>
<feature type="compositionally biased region" description="Basic residues" evidence="1">
    <location>
        <begin position="30"/>
        <end position="40"/>
    </location>
</feature>